<dbReference type="OrthoDB" id="755985at2"/>
<dbReference type="InterPro" id="IPR011006">
    <property type="entry name" value="CheY-like_superfamily"/>
</dbReference>
<dbReference type="SUPFAM" id="SSF52172">
    <property type="entry name" value="CheY-like"/>
    <property type="match status" value="1"/>
</dbReference>
<dbReference type="PANTHER" id="PTHR37299">
    <property type="entry name" value="TRANSCRIPTIONAL REGULATOR-RELATED"/>
    <property type="match status" value="1"/>
</dbReference>
<dbReference type="PROSITE" id="PS50930">
    <property type="entry name" value="HTH_LYTTR"/>
    <property type="match status" value="1"/>
</dbReference>
<comment type="caution">
    <text evidence="4">The sequence shown here is derived from an EMBL/GenBank/DDBJ whole genome shotgun (WGS) entry which is preliminary data.</text>
</comment>
<evidence type="ECO:0000259" key="2">
    <source>
        <dbReference type="PROSITE" id="PS50110"/>
    </source>
</evidence>
<reference evidence="4 5" key="1">
    <citation type="submission" date="2018-07" db="EMBL/GenBank/DDBJ databases">
        <title>Pedobacter sp. nov., isolated from soil.</title>
        <authorList>
            <person name="Zhou L.Y."/>
            <person name="Du Z.J."/>
        </authorList>
    </citation>
    <scope>NUCLEOTIDE SEQUENCE [LARGE SCALE GENOMIC DNA]</scope>
    <source>
        <strain evidence="4 5">JDX94</strain>
    </source>
</reference>
<dbReference type="Gene3D" id="3.40.50.2300">
    <property type="match status" value="1"/>
</dbReference>
<keyword evidence="1" id="KW-0597">Phosphoprotein</keyword>
<dbReference type="Proteomes" id="UP000253961">
    <property type="component" value="Unassembled WGS sequence"/>
</dbReference>
<proteinExistence type="predicted"/>
<dbReference type="SMART" id="SM00448">
    <property type="entry name" value="REC"/>
    <property type="match status" value="1"/>
</dbReference>
<protein>
    <submittedName>
        <fullName evidence="4">DNA-binding response regulator</fullName>
    </submittedName>
</protein>
<name>A0A369Q4S4_9SPHI</name>
<evidence type="ECO:0000256" key="1">
    <source>
        <dbReference type="PROSITE-ProRule" id="PRU00169"/>
    </source>
</evidence>
<feature type="modified residue" description="4-aspartylphosphate" evidence="1">
    <location>
        <position position="57"/>
    </location>
</feature>
<dbReference type="InterPro" id="IPR046947">
    <property type="entry name" value="LytR-like"/>
</dbReference>
<dbReference type="GO" id="GO:0000156">
    <property type="term" value="F:phosphorelay response regulator activity"/>
    <property type="evidence" value="ECO:0007669"/>
    <property type="project" value="InterPro"/>
</dbReference>
<dbReference type="InterPro" id="IPR007492">
    <property type="entry name" value="LytTR_DNA-bd_dom"/>
</dbReference>
<keyword evidence="5" id="KW-1185">Reference proteome</keyword>
<dbReference type="PROSITE" id="PS50110">
    <property type="entry name" value="RESPONSE_REGULATORY"/>
    <property type="match status" value="1"/>
</dbReference>
<dbReference type="InterPro" id="IPR001789">
    <property type="entry name" value="Sig_transdc_resp-reg_receiver"/>
</dbReference>
<evidence type="ECO:0000313" key="4">
    <source>
        <dbReference type="EMBL" id="RDC57308.1"/>
    </source>
</evidence>
<organism evidence="4 5">
    <name type="scientific">Pedobacter chinensis</name>
    <dbReference type="NCBI Taxonomy" id="2282421"/>
    <lineage>
        <taxon>Bacteria</taxon>
        <taxon>Pseudomonadati</taxon>
        <taxon>Bacteroidota</taxon>
        <taxon>Sphingobacteriia</taxon>
        <taxon>Sphingobacteriales</taxon>
        <taxon>Sphingobacteriaceae</taxon>
        <taxon>Pedobacter</taxon>
    </lineage>
</organism>
<dbReference type="Gene3D" id="2.40.50.1020">
    <property type="entry name" value="LytTr DNA-binding domain"/>
    <property type="match status" value="1"/>
</dbReference>
<dbReference type="AlphaFoldDB" id="A0A369Q4S4"/>
<accession>A0A369Q4S4</accession>
<dbReference type="EMBL" id="QPKV01000003">
    <property type="protein sequence ID" value="RDC57308.1"/>
    <property type="molecule type" value="Genomic_DNA"/>
</dbReference>
<evidence type="ECO:0000313" key="5">
    <source>
        <dbReference type="Proteomes" id="UP000253961"/>
    </source>
</evidence>
<evidence type="ECO:0000259" key="3">
    <source>
        <dbReference type="PROSITE" id="PS50930"/>
    </source>
</evidence>
<feature type="domain" description="HTH LytTR-type" evidence="3">
    <location>
        <begin position="130"/>
        <end position="216"/>
    </location>
</feature>
<feature type="domain" description="Response regulatory" evidence="2">
    <location>
        <begin position="4"/>
        <end position="118"/>
    </location>
</feature>
<sequence>MRYTCIIVDDEQHATEQLLEYVENTPTLYLIKAFTDPELALHEIMQMKTPVDILFTDVEMPKISGIDLVMKLSHEVKATVFVTAHLKYALDGYEVNVNNFLLKPYTFQKFKSVILSVINQLSRDNPFIFLKNKYKRGFIKIYTSEITFIEAAGNYVVINGIHQPITTLLKLSETEKRLEIYSHFIRIHKSFIVSTKHIEKFKDDFVYLRSGESIPVGSTYKEKVTNYFKSRLIP</sequence>
<dbReference type="PANTHER" id="PTHR37299:SF1">
    <property type="entry name" value="STAGE 0 SPORULATION PROTEIN A HOMOLOG"/>
    <property type="match status" value="1"/>
</dbReference>
<gene>
    <name evidence="4" type="ORF">DU508_09050</name>
</gene>
<dbReference type="Pfam" id="PF04397">
    <property type="entry name" value="LytTR"/>
    <property type="match status" value="1"/>
</dbReference>
<dbReference type="GO" id="GO:0003677">
    <property type="term" value="F:DNA binding"/>
    <property type="evidence" value="ECO:0007669"/>
    <property type="project" value="UniProtKB-KW"/>
</dbReference>
<keyword evidence="4" id="KW-0238">DNA-binding</keyword>
<dbReference type="Pfam" id="PF00072">
    <property type="entry name" value="Response_reg"/>
    <property type="match status" value="1"/>
</dbReference>
<dbReference type="SMART" id="SM00850">
    <property type="entry name" value="LytTR"/>
    <property type="match status" value="1"/>
</dbReference>
<dbReference type="RefSeq" id="WP_115402479.1">
    <property type="nucleotide sequence ID" value="NZ_QPKV01000003.1"/>
</dbReference>